<dbReference type="Proteomes" id="UP000189670">
    <property type="component" value="Unassembled WGS sequence"/>
</dbReference>
<comment type="caution">
    <text evidence="2">The sequence shown here is derived from an EMBL/GenBank/DDBJ whole genome shotgun (WGS) entry which is preliminary data.</text>
</comment>
<evidence type="ECO:0000313" key="2">
    <source>
        <dbReference type="EMBL" id="ETR66676.1"/>
    </source>
</evidence>
<dbReference type="Pfam" id="PF18480">
    <property type="entry name" value="DUF5615"/>
    <property type="match status" value="1"/>
</dbReference>
<dbReference type="EMBL" id="ATBP01001818">
    <property type="protein sequence ID" value="ETR66676.1"/>
    <property type="molecule type" value="Genomic_DNA"/>
</dbReference>
<accession>A0A1V1NW07</accession>
<sequence>MKRRFLIDENTSPALADQLRRHEPTLEVISVGDDTAPPKGTLDPEILLWIENNNYTLITRNRKSMPVHLKDHLSMGHHIQGILTLRPKASMGEIIEYLLLIWELVDINEYKDQIVHIPL</sequence>
<organism evidence="2 3">
    <name type="scientific">Candidatus Magnetoglobus multicellularis str. Araruama</name>
    <dbReference type="NCBI Taxonomy" id="890399"/>
    <lineage>
        <taxon>Bacteria</taxon>
        <taxon>Pseudomonadati</taxon>
        <taxon>Thermodesulfobacteriota</taxon>
        <taxon>Desulfobacteria</taxon>
        <taxon>Desulfobacterales</taxon>
        <taxon>Desulfobacteraceae</taxon>
        <taxon>Candidatus Magnetoglobus</taxon>
    </lineage>
</organism>
<proteinExistence type="predicted"/>
<protein>
    <recommendedName>
        <fullName evidence="1">DUF5615 domain-containing protein</fullName>
    </recommendedName>
</protein>
<evidence type="ECO:0000259" key="1">
    <source>
        <dbReference type="Pfam" id="PF18480"/>
    </source>
</evidence>
<feature type="domain" description="DUF5615" evidence="1">
    <location>
        <begin position="4"/>
        <end position="105"/>
    </location>
</feature>
<reference evidence="3" key="1">
    <citation type="submission" date="2012-11" db="EMBL/GenBank/DDBJ databases">
        <authorList>
            <person name="Lucero-Rivera Y.E."/>
            <person name="Tovar-Ramirez D."/>
        </authorList>
    </citation>
    <scope>NUCLEOTIDE SEQUENCE [LARGE SCALE GENOMIC DNA]</scope>
    <source>
        <strain evidence="3">Araruama</strain>
    </source>
</reference>
<name>A0A1V1NW07_9BACT</name>
<gene>
    <name evidence="2" type="ORF">OMM_12486</name>
</gene>
<dbReference type="InterPro" id="IPR041049">
    <property type="entry name" value="DUF5615"/>
</dbReference>
<evidence type="ECO:0000313" key="3">
    <source>
        <dbReference type="Proteomes" id="UP000189670"/>
    </source>
</evidence>
<dbReference type="AlphaFoldDB" id="A0A1V1NW07"/>